<evidence type="ECO:0000313" key="2">
    <source>
        <dbReference type="Proteomes" id="UP000185109"/>
    </source>
</evidence>
<dbReference type="Proteomes" id="UP000185109">
    <property type="component" value="Chromosome"/>
</dbReference>
<sequence length="62" mass="6397">MAVVQCVTAAKETGVAGAWMNLTASSGDAVKETLMLIAAPLKTGKPLPEQRERLQAPVGTGM</sequence>
<gene>
    <name evidence="1" type="ORF">AM571_CH02083</name>
</gene>
<organism evidence="1 2">
    <name type="scientific">Rhizobium etli 8C-3</name>
    <dbReference type="NCBI Taxonomy" id="538025"/>
    <lineage>
        <taxon>Bacteria</taxon>
        <taxon>Pseudomonadati</taxon>
        <taxon>Pseudomonadota</taxon>
        <taxon>Alphaproteobacteria</taxon>
        <taxon>Hyphomicrobiales</taxon>
        <taxon>Rhizobiaceae</taxon>
        <taxon>Rhizobium/Agrobacterium group</taxon>
        <taxon>Rhizobium</taxon>
    </lineage>
</organism>
<name>A0A1L5P418_RHIET</name>
<protein>
    <submittedName>
        <fullName evidence="1">Uncharacterized protein</fullName>
    </submittedName>
</protein>
<dbReference type="AlphaFoldDB" id="A0A1L5P418"/>
<dbReference type="EMBL" id="CP017241">
    <property type="protein sequence ID" value="APO74894.1"/>
    <property type="molecule type" value="Genomic_DNA"/>
</dbReference>
<accession>A0A1L5P418</accession>
<reference evidence="1 2" key="1">
    <citation type="submission" date="2016-09" db="EMBL/GenBank/DDBJ databases">
        <title>The complete genome sequences of Rhizobium gallicum, symbiovars gallicum and phaseoli, symbionts associated to common bean (Phaseolus vulgaris).</title>
        <authorList>
            <person name="Bustos P."/>
            <person name="Santamaria R.I."/>
            <person name="Perez-Carrascal O.M."/>
            <person name="Juarez S."/>
            <person name="Lozano L."/>
            <person name="Martinez-Flores I."/>
            <person name="Martinez-Romero E."/>
            <person name="Cevallos M."/>
            <person name="Romero D."/>
            <person name="Davila G."/>
            <person name="Gonzalez V."/>
        </authorList>
    </citation>
    <scope>NUCLEOTIDE SEQUENCE [LARGE SCALE GENOMIC DNA]</scope>
    <source>
        <strain evidence="1 2">8C-3</strain>
    </source>
</reference>
<evidence type="ECO:0000313" key="1">
    <source>
        <dbReference type="EMBL" id="APO74894.1"/>
    </source>
</evidence>
<proteinExistence type="predicted"/>